<dbReference type="EMBL" id="CBLX010000016">
    <property type="protein sequence ID" value="CDG40332.1"/>
    <property type="molecule type" value="Genomic_DNA"/>
</dbReference>
<evidence type="ECO:0000256" key="1">
    <source>
        <dbReference type="SAM" id="MobiDB-lite"/>
    </source>
</evidence>
<sequence>MKPDAEHEQNDAYFGKLGSEGLISDETRCEGPYGDTRKEISHQWGYPDTLSNCAEDERKPETNDEDTNQGRVVIHRNSKS</sequence>
<accession>A0A060QLG5</accession>
<reference evidence="2 3" key="2">
    <citation type="journal article" date="2014" name="PLoS ONE">
        <title>Evolution of mitochondria reconstructed from the energy metabolism of living bacteria.</title>
        <authorList>
            <person name="Degli Esposti M."/>
            <person name="Chouaia B."/>
            <person name="Comandatore F."/>
            <person name="Crotti E."/>
            <person name="Sassera D."/>
            <person name="Lievens P.M."/>
            <person name="Daffonchio D."/>
            <person name="Bandi C."/>
        </authorList>
    </citation>
    <scope>NUCLEOTIDE SEQUENCE [LARGE SCALE GENOMIC DNA]</scope>
    <source>
        <strain evidence="2 3">SF2.1</strain>
    </source>
</reference>
<feature type="compositionally biased region" description="Basic and acidic residues" evidence="1">
    <location>
        <begin position="25"/>
        <end position="41"/>
    </location>
</feature>
<comment type="caution">
    <text evidence="2">The sequence shown here is derived from an EMBL/GenBank/DDBJ whole genome shotgun (WGS) entry which is preliminary data.</text>
</comment>
<proteinExistence type="predicted"/>
<evidence type="ECO:0000313" key="3">
    <source>
        <dbReference type="Proteomes" id="UP000027583"/>
    </source>
</evidence>
<dbReference type="Proteomes" id="UP000027583">
    <property type="component" value="Unassembled WGS sequence"/>
</dbReference>
<gene>
    <name evidence="2" type="ORF">ASAP_2287</name>
</gene>
<dbReference type="AlphaFoldDB" id="A0A060QLG5"/>
<evidence type="ECO:0000313" key="2">
    <source>
        <dbReference type="EMBL" id="CDG40332.1"/>
    </source>
</evidence>
<protein>
    <submittedName>
        <fullName evidence="2">Uncharacterized protein</fullName>
    </submittedName>
</protein>
<feature type="compositionally biased region" description="Basic and acidic residues" evidence="1">
    <location>
        <begin position="1"/>
        <end position="10"/>
    </location>
</feature>
<organism evidence="2 3">
    <name type="scientific">Asaia bogorensis</name>
    <dbReference type="NCBI Taxonomy" id="91915"/>
    <lineage>
        <taxon>Bacteria</taxon>
        <taxon>Pseudomonadati</taxon>
        <taxon>Pseudomonadota</taxon>
        <taxon>Alphaproteobacteria</taxon>
        <taxon>Acetobacterales</taxon>
        <taxon>Acetobacteraceae</taxon>
        <taxon>Asaia</taxon>
    </lineage>
</organism>
<reference evidence="2 3" key="1">
    <citation type="journal article" date="2014" name="Genome Biol. Evol.">
        <title>Acetic acid bacteria genomes reveal functional traits for adaptation to life in insect guts.</title>
        <authorList>
            <person name="Chouaia B."/>
            <person name="Gaiarsa S."/>
            <person name="Crotti E."/>
            <person name="Comandatore F."/>
            <person name="Degli Esposti M."/>
            <person name="Ricci I."/>
            <person name="Alma A."/>
            <person name="Favia G."/>
            <person name="Bandi C."/>
            <person name="Daffonchio D."/>
        </authorList>
    </citation>
    <scope>NUCLEOTIDE SEQUENCE [LARGE SCALE GENOMIC DNA]</scope>
    <source>
        <strain evidence="2 3">SF2.1</strain>
    </source>
</reference>
<feature type="region of interest" description="Disordered" evidence="1">
    <location>
        <begin position="1"/>
        <end position="80"/>
    </location>
</feature>
<name>A0A060QLG5_9PROT</name>